<evidence type="ECO:0000313" key="4">
    <source>
        <dbReference type="Proteomes" id="UP000035444"/>
    </source>
</evidence>
<evidence type="ECO:0000256" key="1">
    <source>
        <dbReference type="ARBA" id="ARBA00023125"/>
    </source>
</evidence>
<dbReference type="InterPro" id="IPR010982">
    <property type="entry name" value="Lambda_DNA-bd_dom_sf"/>
</dbReference>
<comment type="caution">
    <text evidence="3">The sequence shown here is derived from an EMBL/GenBank/DDBJ whole genome shotgun (WGS) entry which is preliminary data.</text>
</comment>
<dbReference type="CDD" id="cd00093">
    <property type="entry name" value="HTH_XRE"/>
    <property type="match status" value="1"/>
</dbReference>
<dbReference type="SUPFAM" id="SSF47413">
    <property type="entry name" value="lambda repressor-like DNA-binding domains"/>
    <property type="match status" value="1"/>
</dbReference>
<dbReference type="Gene3D" id="2.60.120.10">
    <property type="entry name" value="Jelly Rolls"/>
    <property type="match status" value="1"/>
</dbReference>
<dbReference type="Pfam" id="PF07883">
    <property type="entry name" value="Cupin_2"/>
    <property type="match status" value="1"/>
</dbReference>
<gene>
    <name evidence="3" type="ORF">WH96_05195</name>
</gene>
<evidence type="ECO:0000259" key="2">
    <source>
        <dbReference type="PROSITE" id="PS50943"/>
    </source>
</evidence>
<dbReference type="PANTHER" id="PTHR46797">
    <property type="entry name" value="HTH-TYPE TRANSCRIPTIONAL REGULATOR"/>
    <property type="match status" value="1"/>
</dbReference>
<dbReference type="PANTHER" id="PTHR46797:SF2">
    <property type="entry name" value="TRANSCRIPTIONAL REGULATOR"/>
    <property type="match status" value="1"/>
</dbReference>
<proteinExistence type="predicted"/>
<dbReference type="GO" id="GO:0003677">
    <property type="term" value="F:DNA binding"/>
    <property type="evidence" value="ECO:0007669"/>
    <property type="project" value="UniProtKB-KW"/>
</dbReference>
<dbReference type="InterPro" id="IPR050807">
    <property type="entry name" value="TransReg_Diox_bact_type"/>
</dbReference>
<dbReference type="InterPro" id="IPR013096">
    <property type="entry name" value="Cupin_2"/>
</dbReference>
<dbReference type="STRING" id="1489064.WH96_05195"/>
<dbReference type="InterPro" id="IPR001387">
    <property type="entry name" value="Cro/C1-type_HTH"/>
</dbReference>
<dbReference type="AlphaFoldDB" id="A0A0H2MYB5"/>
<keyword evidence="1" id="KW-0238">DNA-binding</keyword>
<dbReference type="PROSITE" id="PS50943">
    <property type="entry name" value="HTH_CROC1"/>
    <property type="match status" value="1"/>
</dbReference>
<dbReference type="InterPro" id="IPR014710">
    <property type="entry name" value="RmlC-like_jellyroll"/>
</dbReference>
<dbReference type="InterPro" id="IPR011051">
    <property type="entry name" value="RmlC_Cupin_sf"/>
</dbReference>
<organism evidence="3 4">
    <name type="scientific">Kiloniella spongiae</name>
    <dbReference type="NCBI Taxonomy" id="1489064"/>
    <lineage>
        <taxon>Bacteria</taxon>
        <taxon>Pseudomonadati</taxon>
        <taxon>Pseudomonadota</taxon>
        <taxon>Alphaproteobacteria</taxon>
        <taxon>Rhodospirillales</taxon>
        <taxon>Kiloniellaceae</taxon>
        <taxon>Kiloniella</taxon>
    </lineage>
</organism>
<dbReference type="GO" id="GO:0005829">
    <property type="term" value="C:cytosol"/>
    <property type="evidence" value="ECO:0007669"/>
    <property type="project" value="TreeGrafter"/>
</dbReference>
<dbReference type="CDD" id="cd02209">
    <property type="entry name" value="cupin_XRE_C"/>
    <property type="match status" value="1"/>
</dbReference>
<name>A0A0H2MYB5_9PROT</name>
<reference evidence="3 4" key="1">
    <citation type="submission" date="2015-03" db="EMBL/GenBank/DDBJ databases">
        <title>Genome Sequence of Kiloniella spongiae MEBiC09566, isolated from a marine sponge.</title>
        <authorList>
            <person name="Shao Z."/>
            <person name="Wang L."/>
            <person name="Li X."/>
        </authorList>
    </citation>
    <scope>NUCLEOTIDE SEQUENCE [LARGE SCALE GENOMIC DNA]</scope>
    <source>
        <strain evidence="3 4">MEBiC09566</strain>
    </source>
</reference>
<keyword evidence="4" id="KW-1185">Reference proteome</keyword>
<dbReference type="SUPFAM" id="SSF51182">
    <property type="entry name" value="RmlC-like cupins"/>
    <property type="match status" value="1"/>
</dbReference>
<dbReference type="RefSeq" id="WP_047763050.1">
    <property type="nucleotide sequence ID" value="NZ_LAQL01000003.1"/>
</dbReference>
<dbReference type="Pfam" id="PF01381">
    <property type="entry name" value="HTH_3"/>
    <property type="match status" value="1"/>
</dbReference>
<dbReference type="Proteomes" id="UP000035444">
    <property type="component" value="Unassembled WGS sequence"/>
</dbReference>
<dbReference type="SMART" id="SM00530">
    <property type="entry name" value="HTH_XRE"/>
    <property type="match status" value="1"/>
</dbReference>
<dbReference type="OrthoDB" id="9814751at2"/>
<dbReference type="Gene3D" id="1.10.260.40">
    <property type="entry name" value="lambda repressor-like DNA-binding domains"/>
    <property type="match status" value="1"/>
</dbReference>
<evidence type="ECO:0000313" key="3">
    <source>
        <dbReference type="EMBL" id="KLN61715.1"/>
    </source>
</evidence>
<dbReference type="PATRIC" id="fig|1489064.4.peg.2248"/>
<sequence length="191" mass="21188">MKTTRQTQPIIGKRMRELRKAKGLTLKELATETALSVGYLSQLERQDADPSITALNAIGKALGVGINWFFPDPEEASNPEADLVVRADKRRSLRFESGLRDELLSPSLSGKLELILTTFNPGASSGDELYSHPGEEAGYVTEGQLELTIEEQVILLNPGDAFHFDSSKPHRYRNPGNIKTVIVWVMTPPHY</sequence>
<accession>A0A0H2MYB5</accession>
<dbReference type="EMBL" id="LAQL01000003">
    <property type="protein sequence ID" value="KLN61715.1"/>
    <property type="molecule type" value="Genomic_DNA"/>
</dbReference>
<dbReference type="GO" id="GO:0003700">
    <property type="term" value="F:DNA-binding transcription factor activity"/>
    <property type="evidence" value="ECO:0007669"/>
    <property type="project" value="TreeGrafter"/>
</dbReference>
<feature type="domain" description="HTH cro/C1-type" evidence="2">
    <location>
        <begin position="15"/>
        <end position="69"/>
    </location>
</feature>
<protein>
    <submittedName>
        <fullName evidence="3">Cro/Cl family transcriptional regulator</fullName>
    </submittedName>
</protein>